<comment type="caution">
    <text evidence="2">The sequence shown here is derived from an EMBL/GenBank/DDBJ whole genome shotgun (WGS) entry which is preliminary data.</text>
</comment>
<dbReference type="PROSITE" id="PS51257">
    <property type="entry name" value="PROKAR_LIPOPROTEIN"/>
    <property type="match status" value="1"/>
</dbReference>
<accession>A0A4R2HQR5</accession>
<dbReference type="EMBL" id="SLWO01000001">
    <property type="protein sequence ID" value="TCO31221.1"/>
    <property type="molecule type" value="Genomic_DNA"/>
</dbReference>
<evidence type="ECO:0000313" key="4">
    <source>
        <dbReference type="Proteomes" id="UP000622648"/>
    </source>
</evidence>
<reference evidence="2 3" key="3">
    <citation type="submission" date="2019-03" db="EMBL/GenBank/DDBJ databases">
        <title>Genomic Encyclopedia of Type Strains, Phase IV (KMG-IV): sequencing the most valuable type-strain genomes for metagenomic binning, comparative biology and taxonomic classification.</title>
        <authorList>
            <person name="Goeker M."/>
        </authorList>
    </citation>
    <scope>NUCLEOTIDE SEQUENCE [LARGE SCALE GENOMIC DNA]</scope>
    <source>
        <strain evidence="2 3">DSM 103236</strain>
    </source>
</reference>
<dbReference type="Proteomes" id="UP000295684">
    <property type="component" value="Unassembled WGS sequence"/>
</dbReference>
<organism evidence="2 3">
    <name type="scientific">Pedobacter psychrotolerans</name>
    <dbReference type="NCBI Taxonomy" id="1843235"/>
    <lineage>
        <taxon>Bacteria</taxon>
        <taxon>Pseudomonadati</taxon>
        <taxon>Bacteroidota</taxon>
        <taxon>Sphingobacteriia</taxon>
        <taxon>Sphingobacteriales</taxon>
        <taxon>Sphingobacteriaceae</taxon>
        <taxon>Pedobacter</taxon>
    </lineage>
</organism>
<evidence type="ECO:0000313" key="3">
    <source>
        <dbReference type="Proteomes" id="UP000295684"/>
    </source>
</evidence>
<keyword evidence="4" id="KW-1185">Reference proteome</keyword>
<dbReference type="AlphaFoldDB" id="A0A4R2HQR5"/>
<dbReference type="RefSeq" id="WP_132529358.1">
    <property type="nucleotide sequence ID" value="NZ_BMJO01000001.1"/>
</dbReference>
<name>A0A4R2HQR5_9SPHI</name>
<sequence length="449" mass="50076">MKTKGSQFWAIGALLIVLLSLTFFTGCKSDKDSDGDNVLDEKDKCKDVKGPKPVGCPLPPKIGLVNLYLETSASMGGYFTGSAEFKQIVSDLAVKIDKEISPVKIHFISDSIRNYPFEATRFSSDIATTKIALSNSSELHHIFNDIAKATKDGDISIFVSDCILSFPNAAVKANAEVNRQAASGTLKNNIYSTFIDLKARKQAASLYAFSSAFFGKYYDYQNVKVVLKGTVRPFYVWVIAKNDVLPVFDAKLAKIPNFKPEQEIHFGLLDKKIENYHILTQLGMKGDYKLINAGKVSDAGIENVEAEKNQAIEFSAVVDLNSLPPYAKKLSYLREHLKVEASGCSANVDISERLPSLTLKNKNQIAHYERASHVIKVKITQLRLDQATLNLRVPLKYDSWYQAWSTMNDKDVKKLGKKTFAFEHLVNGVMEAYNNEGKNLVDLKFQINQ</sequence>
<protein>
    <recommendedName>
        <fullName evidence="5">Lipoprotein</fullName>
    </recommendedName>
</protein>
<proteinExistence type="predicted"/>
<evidence type="ECO:0000313" key="2">
    <source>
        <dbReference type="EMBL" id="TCO31221.1"/>
    </source>
</evidence>
<evidence type="ECO:0000313" key="1">
    <source>
        <dbReference type="EMBL" id="GGE41300.1"/>
    </source>
</evidence>
<dbReference type="EMBL" id="BMJO01000001">
    <property type="protein sequence ID" value="GGE41300.1"/>
    <property type="molecule type" value="Genomic_DNA"/>
</dbReference>
<reference evidence="4" key="2">
    <citation type="journal article" date="2019" name="Int. J. Syst. Evol. Microbiol.">
        <title>The Global Catalogue of Microorganisms (GCM) 10K type strain sequencing project: providing services to taxonomists for standard genome sequencing and annotation.</title>
        <authorList>
            <consortium name="The Broad Institute Genomics Platform"/>
            <consortium name="The Broad Institute Genome Sequencing Center for Infectious Disease"/>
            <person name="Wu L."/>
            <person name="Ma J."/>
        </authorList>
    </citation>
    <scope>NUCLEOTIDE SEQUENCE [LARGE SCALE GENOMIC DNA]</scope>
    <source>
        <strain evidence="4">CGMCC 1.15644</strain>
    </source>
</reference>
<reference evidence="1" key="1">
    <citation type="journal article" date="2014" name="Int. J. Syst. Evol. Microbiol.">
        <title>Complete genome of a new Firmicutes species belonging to the dominant human colonic microbiota ('Ruminococcus bicirculans') reveals two chromosomes and a selective capacity to utilize plant glucans.</title>
        <authorList>
            <consortium name="NISC Comparative Sequencing Program"/>
            <person name="Wegmann U."/>
            <person name="Louis P."/>
            <person name="Goesmann A."/>
            <person name="Henrissat B."/>
            <person name="Duncan S.H."/>
            <person name="Flint H.J."/>
        </authorList>
    </citation>
    <scope>NUCLEOTIDE SEQUENCE</scope>
    <source>
        <strain evidence="1">CGMCC 1.15644</strain>
    </source>
</reference>
<dbReference type="Proteomes" id="UP000622648">
    <property type="component" value="Unassembled WGS sequence"/>
</dbReference>
<gene>
    <name evidence="2" type="ORF">EV200_101669</name>
    <name evidence="1" type="ORF">GCM10011413_03980</name>
</gene>
<dbReference type="OrthoDB" id="1067458at2"/>
<reference evidence="1" key="4">
    <citation type="submission" date="2024-05" db="EMBL/GenBank/DDBJ databases">
        <authorList>
            <person name="Sun Q."/>
            <person name="Zhou Y."/>
        </authorList>
    </citation>
    <scope>NUCLEOTIDE SEQUENCE</scope>
    <source>
        <strain evidence="1">CGMCC 1.15644</strain>
    </source>
</reference>
<evidence type="ECO:0008006" key="5">
    <source>
        <dbReference type="Google" id="ProtNLM"/>
    </source>
</evidence>